<dbReference type="PANTHER" id="PTHR24221">
    <property type="entry name" value="ATP-BINDING CASSETTE SUB-FAMILY B"/>
    <property type="match status" value="1"/>
</dbReference>
<dbReference type="GO" id="GO:0016887">
    <property type="term" value="F:ATP hydrolysis activity"/>
    <property type="evidence" value="ECO:0007669"/>
    <property type="project" value="InterPro"/>
</dbReference>
<dbReference type="Proteomes" id="UP001215598">
    <property type="component" value="Unassembled WGS sequence"/>
</dbReference>
<gene>
    <name evidence="5" type="ORF">B0H16DRAFT_1413172</name>
</gene>
<comment type="caution">
    <text evidence="5">The sequence shown here is derived from an EMBL/GenBank/DDBJ whole genome shotgun (WGS) entry which is preliminary data.</text>
</comment>
<dbReference type="SUPFAM" id="SSF52540">
    <property type="entry name" value="P-loop containing nucleoside triphosphate hydrolases"/>
    <property type="match status" value="1"/>
</dbReference>
<dbReference type="Gene3D" id="3.40.50.300">
    <property type="entry name" value="P-loop containing nucleotide triphosphate hydrolases"/>
    <property type="match status" value="1"/>
</dbReference>
<dbReference type="AlphaFoldDB" id="A0AAD7JLZ6"/>
<sequence length="722" mass="80075">MFVSSRRLEACTPAHDSFWRPHRVSLPSSAQAPTIKDPQRSGLFTHTTMTPEKPNGEKGDPVGPPIQSMQLGVYRVATEILSPFSPHAQWKKAKTMSPTMIRLVKDVYEISPWMFFFYLATELWFKSIEPSLSLYLSSRVLMIIENGLKTGSPDSAAIFQAVGLRMICLIFTVVVERAGDRIGSKMSDRVSLKFLDYILRSKLTTDLTGVQANVSSTQVSEGTAWLAFKAMLDPTCYMAGALAQLFYISRTPLLSTGHGPAFTLLCLAHPILYSLFRRRMLWLKPHVVEANDPHFLRMKGLRELSEPKYRQDVITGDVVQHIIREFRKAVRLLGDADMSEPYLQYERMSGPVSHIVTDLAGGLPILYYGANAIMNPAGFSVTAISTLQQSDSLLWSTFHTISFNLRLLTRTLASVKAIYDLEDVMHKTKSGDLPYPPLGRPHEQGMAFELKNVSFSYPGKTTDALNNVTLSIKPGQLVVIVGSNGSGKSTIVKLLTSLYDATSGSITIDGENIRNYRLADLRHATAALTQDHHLYPLSLRENIGLGNPARVSDVEMVRTAAKQGGADELISKLAEGFETVLERPRGMQFGSDVSKGDGTLLAEALEKMTKQADVSGGERQRLVASRTFMRFTSGAVKLVCVDEPSSNLDPEAEWQLFKNLRLVREGKTMIFVTHRFAHLTKHADLILCMKDGAVLESGTHDELMALDGEYGKMFEIQAKAFD</sequence>
<keyword evidence="2" id="KW-0067">ATP-binding</keyword>
<evidence type="ECO:0000313" key="6">
    <source>
        <dbReference type="Proteomes" id="UP001215598"/>
    </source>
</evidence>
<dbReference type="GO" id="GO:0034040">
    <property type="term" value="F:ATPase-coupled lipid transmembrane transporter activity"/>
    <property type="evidence" value="ECO:0007669"/>
    <property type="project" value="TreeGrafter"/>
</dbReference>
<dbReference type="SMART" id="SM00382">
    <property type="entry name" value="AAA"/>
    <property type="match status" value="1"/>
</dbReference>
<evidence type="ECO:0000313" key="5">
    <source>
        <dbReference type="EMBL" id="KAJ7765688.1"/>
    </source>
</evidence>
<dbReference type="InterPro" id="IPR003439">
    <property type="entry name" value="ABC_transporter-like_ATP-bd"/>
</dbReference>
<evidence type="ECO:0000256" key="1">
    <source>
        <dbReference type="ARBA" id="ARBA00022741"/>
    </source>
</evidence>
<protein>
    <submittedName>
        <fullName evidence="5">P-loop containing nucleoside triphosphate hydrolase protein</fullName>
    </submittedName>
</protein>
<name>A0AAD7JLZ6_9AGAR</name>
<evidence type="ECO:0000259" key="4">
    <source>
        <dbReference type="PROSITE" id="PS50893"/>
    </source>
</evidence>
<proteinExistence type="predicted"/>
<feature type="region of interest" description="Disordered" evidence="3">
    <location>
        <begin position="28"/>
        <end position="62"/>
    </location>
</feature>
<dbReference type="InterPro" id="IPR027417">
    <property type="entry name" value="P-loop_NTPase"/>
</dbReference>
<dbReference type="PANTHER" id="PTHR24221:SF646">
    <property type="entry name" value="HAEMOLYSIN SECRETION ATP-BINDING PROTEIN"/>
    <property type="match status" value="1"/>
</dbReference>
<keyword evidence="1" id="KW-0547">Nucleotide-binding</keyword>
<organism evidence="5 6">
    <name type="scientific">Mycena metata</name>
    <dbReference type="NCBI Taxonomy" id="1033252"/>
    <lineage>
        <taxon>Eukaryota</taxon>
        <taxon>Fungi</taxon>
        <taxon>Dikarya</taxon>
        <taxon>Basidiomycota</taxon>
        <taxon>Agaricomycotina</taxon>
        <taxon>Agaricomycetes</taxon>
        <taxon>Agaricomycetidae</taxon>
        <taxon>Agaricales</taxon>
        <taxon>Marasmiineae</taxon>
        <taxon>Mycenaceae</taxon>
        <taxon>Mycena</taxon>
    </lineage>
</organism>
<dbReference type="PROSITE" id="PS50893">
    <property type="entry name" value="ABC_TRANSPORTER_2"/>
    <property type="match status" value="1"/>
</dbReference>
<accession>A0AAD7JLZ6</accession>
<dbReference type="GO" id="GO:0005524">
    <property type="term" value="F:ATP binding"/>
    <property type="evidence" value="ECO:0007669"/>
    <property type="project" value="UniProtKB-KW"/>
</dbReference>
<dbReference type="EMBL" id="JARKIB010000025">
    <property type="protein sequence ID" value="KAJ7765688.1"/>
    <property type="molecule type" value="Genomic_DNA"/>
</dbReference>
<feature type="domain" description="ABC transporter" evidence="4">
    <location>
        <begin position="448"/>
        <end position="716"/>
    </location>
</feature>
<evidence type="ECO:0000256" key="2">
    <source>
        <dbReference type="ARBA" id="ARBA00022840"/>
    </source>
</evidence>
<dbReference type="InterPro" id="IPR003593">
    <property type="entry name" value="AAA+_ATPase"/>
</dbReference>
<reference evidence="5" key="1">
    <citation type="submission" date="2023-03" db="EMBL/GenBank/DDBJ databases">
        <title>Massive genome expansion in bonnet fungi (Mycena s.s.) driven by repeated elements and novel gene families across ecological guilds.</title>
        <authorList>
            <consortium name="Lawrence Berkeley National Laboratory"/>
            <person name="Harder C.B."/>
            <person name="Miyauchi S."/>
            <person name="Viragh M."/>
            <person name="Kuo A."/>
            <person name="Thoen E."/>
            <person name="Andreopoulos B."/>
            <person name="Lu D."/>
            <person name="Skrede I."/>
            <person name="Drula E."/>
            <person name="Henrissat B."/>
            <person name="Morin E."/>
            <person name="Kohler A."/>
            <person name="Barry K."/>
            <person name="LaButti K."/>
            <person name="Morin E."/>
            <person name="Salamov A."/>
            <person name="Lipzen A."/>
            <person name="Mereny Z."/>
            <person name="Hegedus B."/>
            <person name="Baldrian P."/>
            <person name="Stursova M."/>
            <person name="Weitz H."/>
            <person name="Taylor A."/>
            <person name="Grigoriev I.V."/>
            <person name="Nagy L.G."/>
            <person name="Martin F."/>
            <person name="Kauserud H."/>
        </authorList>
    </citation>
    <scope>NUCLEOTIDE SEQUENCE</scope>
    <source>
        <strain evidence="5">CBHHK182m</strain>
    </source>
</reference>
<dbReference type="InterPro" id="IPR039421">
    <property type="entry name" value="Type_1_exporter"/>
</dbReference>
<keyword evidence="6" id="KW-1185">Reference proteome</keyword>
<keyword evidence="5" id="KW-0378">Hydrolase</keyword>
<dbReference type="Pfam" id="PF00005">
    <property type="entry name" value="ABC_tran"/>
    <property type="match status" value="1"/>
</dbReference>
<evidence type="ECO:0000256" key="3">
    <source>
        <dbReference type="SAM" id="MobiDB-lite"/>
    </source>
</evidence>